<evidence type="ECO:0000313" key="1">
    <source>
        <dbReference type="EMBL" id="KAB8039874.1"/>
    </source>
</evidence>
<dbReference type="OrthoDB" id="5291265at2"/>
<dbReference type="RefSeq" id="WP_153419448.1">
    <property type="nucleotide sequence ID" value="NZ_WFLM01000002.1"/>
</dbReference>
<evidence type="ECO:0000313" key="2">
    <source>
        <dbReference type="Proteomes" id="UP000437748"/>
    </source>
</evidence>
<keyword evidence="2" id="KW-1185">Reference proteome</keyword>
<reference evidence="1 2" key="1">
    <citation type="submission" date="2019-10" db="EMBL/GenBank/DDBJ databases">
        <title>New species of Slilvanegrellaceae.</title>
        <authorList>
            <person name="Pitt A."/>
            <person name="Hahn M.W."/>
        </authorList>
    </citation>
    <scope>NUCLEOTIDE SEQUENCE [LARGE SCALE GENOMIC DNA]</scope>
    <source>
        <strain evidence="1 2">SP-Ram-0.45-NSY-1</strain>
    </source>
</reference>
<comment type="caution">
    <text evidence="1">The sequence shown here is derived from an EMBL/GenBank/DDBJ whole genome shotgun (WGS) entry which is preliminary data.</text>
</comment>
<dbReference type="EMBL" id="WFLM01000002">
    <property type="protein sequence ID" value="KAB8039874.1"/>
    <property type="molecule type" value="Genomic_DNA"/>
</dbReference>
<dbReference type="SUPFAM" id="SSF50370">
    <property type="entry name" value="Ricin B-like lectins"/>
    <property type="match status" value="1"/>
</dbReference>
<dbReference type="Proteomes" id="UP000437748">
    <property type="component" value="Unassembled WGS sequence"/>
</dbReference>
<dbReference type="Gene3D" id="3.90.210.10">
    <property type="entry name" value="Heat-Labile Enterotoxin, subunit A"/>
    <property type="match status" value="1"/>
</dbReference>
<organism evidence="1 2">
    <name type="scientific">Silvanigrella paludirubra</name>
    <dbReference type="NCBI Taxonomy" id="2499159"/>
    <lineage>
        <taxon>Bacteria</taxon>
        <taxon>Pseudomonadati</taxon>
        <taxon>Bdellovibrionota</taxon>
        <taxon>Oligoflexia</taxon>
        <taxon>Silvanigrellales</taxon>
        <taxon>Silvanigrellaceae</taxon>
        <taxon>Silvanigrella</taxon>
    </lineage>
</organism>
<dbReference type="InterPro" id="IPR035992">
    <property type="entry name" value="Ricin_B-like_lectins"/>
</dbReference>
<name>A0A6N6VVI5_9BACT</name>
<protein>
    <submittedName>
        <fullName evidence="1">Uncharacterized protein</fullName>
    </submittedName>
</protein>
<dbReference type="AlphaFoldDB" id="A0A6N6VVI5"/>
<proteinExistence type="predicted"/>
<sequence length="653" mass="77131">MNLFLLKKPIDLFKSLTIYGIVFSNCISYAQTFEIENKNSNLFLSKKLAAPKRVYRATPTDADFIFLLGFERQMCDREFNSRERCLDLTNHLLLNLNRPELSVTETATSQLQNPSAFISTSANKDYVIENARRSALLDIFNEESPWRRNYFYVYEIIPNEDFVSVTETYQRELNSAFDDPIRFHQLDNLYSLYTNTNEFAAIGRISTRNIVSATRYEFDLEIMDFIEGITIPNPHYDTNLVPAVHLNNYPIGEISNALQNSDEMHCEIEIRPLQNHLSMRYKRDLNKKYECKKPYFLEEEIIDSPKKIFENNKLKIKIKESNKNEKCLVHNDHYLYTDSCDNSTSNEFIYTQFGQIISRSNGDENNQYFCLSKSEYENDYLKMEICDLNKIEQIWKIKKFSDSSFALYTYKGTGVGLYYYLGTPYLFEKKNNDQYPIVIISNYHEIEEKISKPIIQFSIEATIKGLGKKENYTIYPSVYGSVKADSLVNLKEYINYYNANLNLLFSNFGMRTISPLVCYYSYIGNYGSYTLNINKIGNDYCSNIKNINDHFKWYFNKNKENNLYEIIDTNNNKLVTSLDMINYHAYVSNKNFKINKNYYQNFNLNKAAKVYADNYYKAQHLSKVKKYNDNQFFNKFAFYSIYDYYRKIYSDYK</sequence>
<dbReference type="SUPFAM" id="SSF56399">
    <property type="entry name" value="ADP-ribosylation"/>
    <property type="match status" value="1"/>
</dbReference>
<accession>A0A6N6VVI5</accession>
<gene>
    <name evidence="1" type="ORF">GCL60_06315</name>
</gene>